<dbReference type="Proteomes" id="UP001617907">
    <property type="component" value="Unassembled WGS sequence"/>
</dbReference>
<reference evidence="1 2" key="1">
    <citation type="submission" date="2024-10" db="EMBL/GenBank/DDBJ databases">
        <title>The Natural Products Discovery Center: Release of the First 8490 Sequenced Strains for Exploring Actinobacteria Biosynthetic Diversity.</title>
        <authorList>
            <person name="Kalkreuter E."/>
            <person name="Kautsar S.A."/>
            <person name="Yang D."/>
            <person name="Bader C.D."/>
            <person name="Teijaro C.N."/>
            <person name="Fluegel L."/>
            <person name="Davis C.M."/>
            <person name="Simpson J.R."/>
            <person name="Lauterbach L."/>
            <person name="Steele A.D."/>
            <person name="Gui C."/>
            <person name="Meng S."/>
            <person name="Li G."/>
            <person name="Viehrig K."/>
            <person name="Ye F."/>
            <person name="Su P."/>
            <person name="Kiefer A.F."/>
            <person name="Nichols A."/>
            <person name="Cepeda A.J."/>
            <person name="Yan W."/>
            <person name="Fan B."/>
            <person name="Jiang Y."/>
            <person name="Adhikari A."/>
            <person name="Zheng C.-J."/>
            <person name="Schuster L."/>
            <person name="Cowan T.M."/>
            <person name="Smanski M.J."/>
            <person name="Chevrette M.G."/>
            <person name="De Carvalho L.P.S."/>
            <person name="Shen B."/>
        </authorList>
    </citation>
    <scope>NUCLEOTIDE SEQUENCE [LARGE SCALE GENOMIC DNA]</scope>
    <source>
        <strain evidence="1 2">NPDC093086</strain>
    </source>
</reference>
<evidence type="ECO:0000313" key="1">
    <source>
        <dbReference type="EMBL" id="MFJ6035418.1"/>
    </source>
</evidence>
<protein>
    <submittedName>
        <fullName evidence="1">DUF6932 family protein</fullName>
    </submittedName>
</protein>
<dbReference type="RefSeq" id="WP_350890040.1">
    <property type="nucleotide sequence ID" value="NZ_JBEOTR010000004.1"/>
</dbReference>
<organism evidence="1 2">
    <name type="scientific">Streptomyces ardesiacus</name>
    <dbReference type="NCBI Taxonomy" id="285564"/>
    <lineage>
        <taxon>Bacteria</taxon>
        <taxon>Bacillati</taxon>
        <taxon>Actinomycetota</taxon>
        <taxon>Actinomycetes</taxon>
        <taxon>Kitasatosporales</taxon>
        <taxon>Streptomycetaceae</taxon>
        <taxon>Streptomyces</taxon>
    </lineage>
</organism>
<evidence type="ECO:0000313" key="2">
    <source>
        <dbReference type="Proteomes" id="UP001617907"/>
    </source>
</evidence>
<accession>A0ABW8H3W8</accession>
<sequence length="189" mass="21473">MSEGGVRLSTSYLPEPDLATELLPPGRYAMSLEQMHDEFVASTGSAIRQAIWEEWTQHRAIVEAWTGEISRMWVGGSFVSRKPDPSDVDVTYLVRAEVFDRLDEEALSYLDDVTLRGWCVDHNMRVDALLLRLPKRVPVSQMVPSLLQPGEGDSYRDLGLYDEVWQCTKTHSASELPGEMRRGYVEVRL</sequence>
<dbReference type="InterPro" id="IPR053860">
    <property type="entry name" value="DUF6932"/>
</dbReference>
<dbReference type="Pfam" id="PF22014">
    <property type="entry name" value="DUF6932"/>
    <property type="match status" value="1"/>
</dbReference>
<proteinExistence type="predicted"/>
<name>A0ABW8H3W8_9ACTN</name>
<dbReference type="EMBL" id="JBIVPC010000002">
    <property type="protein sequence ID" value="MFJ6035418.1"/>
    <property type="molecule type" value="Genomic_DNA"/>
</dbReference>
<keyword evidence="2" id="KW-1185">Reference proteome</keyword>
<gene>
    <name evidence="1" type="ORF">ACIQFM_04075</name>
</gene>
<comment type="caution">
    <text evidence="1">The sequence shown here is derived from an EMBL/GenBank/DDBJ whole genome shotgun (WGS) entry which is preliminary data.</text>
</comment>